<sequence length="83" mass="9647">YAYTLPQTNSTVKGYNAIYPLRKNKTPSSADTTLVWLFQLLLTFIDKKTSLMAGLYKLIKLIKQLWFLFRIPTNRGCCSRIQQ</sequence>
<name>W1WGA6_9ZZZZ</name>
<dbReference type="AlphaFoldDB" id="W1WGA6"/>
<feature type="non-terminal residue" evidence="1">
    <location>
        <position position="1"/>
    </location>
</feature>
<reference evidence="1" key="1">
    <citation type="submission" date="2013-12" db="EMBL/GenBank/DDBJ databases">
        <title>A Varibaculum cambriense genome reconstructed from a premature infant gut community with otherwise low bacterial novelty that shifts toward anaerobic metabolism during the third week of life.</title>
        <authorList>
            <person name="Brown C.T."/>
            <person name="Sharon I."/>
            <person name="Thomas B.C."/>
            <person name="Castelle C.J."/>
            <person name="Morowitz M.J."/>
            <person name="Banfield J.F."/>
        </authorList>
    </citation>
    <scope>NUCLEOTIDE SEQUENCE</scope>
</reference>
<dbReference type="EMBL" id="AZMM01018893">
    <property type="protein sequence ID" value="ETJ16130.1"/>
    <property type="molecule type" value="Genomic_DNA"/>
</dbReference>
<feature type="non-terminal residue" evidence="1">
    <location>
        <position position="83"/>
    </location>
</feature>
<protein>
    <submittedName>
        <fullName evidence="1">Uncharacterized protein</fullName>
    </submittedName>
</protein>
<gene>
    <name evidence="1" type="ORF">Q604_UNBc4C00112G0001</name>
</gene>
<accession>W1WGA6</accession>
<proteinExistence type="predicted"/>
<evidence type="ECO:0000313" key="1">
    <source>
        <dbReference type="EMBL" id="ETJ16130.1"/>
    </source>
</evidence>
<organism evidence="1">
    <name type="scientific">human gut metagenome</name>
    <dbReference type="NCBI Taxonomy" id="408170"/>
    <lineage>
        <taxon>unclassified sequences</taxon>
        <taxon>metagenomes</taxon>
        <taxon>organismal metagenomes</taxon>
    </lineage>
</organism>
<comment type="caution">
    <text evidence="1">The sequence shown here is derived from an EMBL/GenBank/DDBJ whole genome shotgun (WGS) entry which is preliminary data.</text>
</comment>